<keyword evidence="2" id="KW-1133">Transmembrane helix</keyword>
<comment type="caution">
    <text evidence="4">The sequence shown here is derived from an EMBL/GenBank/DDBJ whole genome shotgun (WGS) entry which is preliminary data.</text>
</comment>
<feature type="compositionally biased region" description="Low complexity" evidence="1">
    <location>
        <begin position="85"/>
        <end position="98"/>
    </location>
</feature>
<evidence type="ECO:0000256" key="3">
    <source>
        <dbReference type="SAM" id="SignalP"/>
    </source>
</evidence>
<feature type="compositionally biased region" description="Low complexity" evidence="1">
    <location>
        <begin position="24"/>
        <end position="75"/>
    </location>
</feature>
<dbReference type="OrthoDB" id="4333582at2"/>
<evidence type="ECO:0008006" key="6">
    <source>
        <dbReference type="Google" id="ProtNLM"/>
    </source>
</evidence>
<feature type="signal peptide" evidence="3">
    <location>
        <begin position="1"/>
        <end position="23"/>
    </location>
</feature>
<feature type="region of interest" description="Disordered" evidence="1">
    <location>
        <begin position="24"/>
        <end position="151"/>
    </location>
</feature>
<name>A0A4U5WUF0_STRLS</name>
<evidence type="ECO:0000313" key="5">
    <source>
        <dbReference type="Proteomes" id="UP000305929"/>
    </source>
</evidence>
<dbReference type="AlphaFoldDB" id="A0A4U5WUF0"/>
<gene>
    <name evidence="4" type="ORF">E4U91_21050</name>
</gene>
<sequence>MVTAAATAAIVPLALLSAPAAFADTAPTSGTSSSQETSSSQTGEGQASDGDTSTGTGTSSEADSGSQGQDSQQSGDSKDEGTTEGDGTAQGDGTTQEDNGSQEGNGGQDDTKPGEDDTKPDQPGDGKPSPSKSTPEEPSEDPSECPVDEDGVDVDSQLSLDVTGLPGKIVAGSGWHTFKLRAANHSDKALGTVQWLAAVDNDSMSDDEDTWLSEFAQLQFFNPQTKAWESIADQVGNGFYFGETTLGARQTVDIKLRVNIARNAPVGDGYTVGLGGYVDSEKNCVHNAFALFEFTVLKPGSSNDDPGTAKPGKAKPGKGEQPGGGKQPQGGAEELPATGSLAETGSSSALPVIGAVGGIAVLAGAGVVFAVRRRSSGAHA</sequence>
<proteinExistence type="predicted"/>
<feature type="chain" id="PRO_5020348834" description="LPXTG cell wall anchor domain-containing protein" evidence="3">
    <location>
        <begin position="24"/>
        <end position="380"/>
    </location>
</feature>
<accession>A0A4U5WUF0</accession>
<keyword evidence="5" id="KW-1185">Reference proteome</keyword>
<dbReference type="Proteomes" id="UP000305929">
    <property type="component" value="Unassembled WGS sequence"/>
</dbReference>
<evidence type="ECO:0000313" key="4">
    <source>
        <dbReference type="EMBL" id="TKT05131.1"/>
    </source>
</evidence>
<evidence type="ECO:0000256" key="1">
    <source>
        <dbReference type="SAM" id="MobiDB-lite"/>
    </source>
</evidence>
<feature type="region of interest" description="Disordered" evidence="1">
    <location>
        <begin position="300"/>
        <end position="343"/>
    </location>
</feature>
<dbReference type="NCBIfam" id="NF041528">
    <property type="entry name" value="strep_LAETG"/>
    <property type="match status" value="1"/>
</dbReference>
<organism evidence="4 5">
    <name type="scientific">Streptomyces lasalocidi</name>
    <name type="common">Streptomyces lasaliensis</name>
    <dbReference type="NCBI Taxonomy" id="324833"/>
    <lineage>
        <taxon>Bacteria</taxon>
        <taxon>Bacillati</taxon>
        <taxon>Actinomycetota</taxon>
        <taxon>Actinomycetes</taxon>
        <taxon>Kitasatosporales</taxon>
        <taxon>Streptomycetaceae</taxon>
        <taxon>Streptomyces</taxon>
    </lineage>
</organism>
<feature type="compositionally biased region" description="Acidic residues" evidence="1">
    <location>
        <begin position="137"/>
        <end position="151"/>
    </location>
</feature>
<evidence type="ECO:0000256" key="2">
    <source>
        <dbReference type="SAM" id="Phobius"/>
    </source>
</evidence>
<feature type="compositionally biased region" description="Basic and acidic residues" evidence="1">
    <location>
        <begin position="109"/>
        <end position="124"/>
    </location>
</feature>
<keyword evidence="3" id="KW-0732">Signal</keyword>
<reference evidence="4 5" key="1">
    <citation type="submission" date="2019-04" db="EMBL/GenBank/DDBJ databases">
        <title>Streptomyces lasaliensis sp. nov., an Actinomycete isolated from soil which produces the polyether antibiotic lasalocid.</title>
        <authorList>
            <person name="Erwin G."/>
            <person name="Haber C."/>
        </authorList>
    </citation>
    <scope>NUCLEOTIDE SEQUENCE [LARGE SCALE GENOMIC DNA]</scope>
    <source>
        <strain evidence="4 5">X-537</strain>
    </source>
</reference>
<protein>
    <recommendedName>
        <fullName evidence="6">LPXTG cell wall anchor domain-containing protein</fullName>
    </recommendedName>
</protein>
<feature type="transmembrane region" description="Helical" evidence="2">
    <location>
        <begin position="349"/>
        <end position="371"/>
    </location>
</feature>
<keyword evidence="2" id="KW-0812">Transmembrane</keyword>
<keyword evidence="2" id="KW-0472">Membrane</keyword>
<dbReference type="EMBL" id="SZNQ01000001">
    <property type="protein sequence ID" value="TKT05131.1"/>
    <property type="molecule type" value="Genomic_DNA"/>
</dbReference>